<dbReference type="EMBL" id="JACEFO010000160">
    <property type="protein sequence ID" value="KAF8779658.1"/>
    <property type="molecule type" value="Genomic_DNA"/>
</dbReference>
<dbReference type="InterPro" id="IPR036047">
    <property type="entry name" value="F-box-like_dom_sf"/>
</dbReference>
<dbReference type="SUPFAM" id="SSF81383">
    <property type="entry name" value="F-box domain"/>
    <property type="match status" value="1"/>
</dbReference>
<dbReference type="InterPro" id="IPR001810">
    <property type="entry name" value="F-box_dom"/>
</dbReference>
<dbReference type="Pfam" id="PF23635">
    <property type="entry name" value="Beta-prop_AT5G49610-like"/>
    <property type="match status" value="1"/>
</dbReference>
<reference evidence="2" key="1">
    <citation type="submission" date="2020-07" db="EMBL/GenBank/DDBJ databases">
        <title>Genome sequence and genetic diversity analysis of an under-domesticated orphan crop, white fonio (Digitaria exilis).</title>
        <authorList>
            <person name="Bennetzen J.L."/>
            <person name="Chen S."/>
            <person name="Ma X."/>
            <person name="Wang X."/>
            <person name="Yssel A.E.J."/>
            <person name="Chaluvadi S.R."/>
            <person name="Johnson M."/>
            <person name="Gangashetty P."/>
            <person name="Hamidou F."/>
            <person name="Sanogo M.D."/>
            <person name="Zwaenepoel A."/>
            <person name="Wallace J."/>
            <person name="Van De Peer Y."/>
            <person name="Van Deynze A."/>
        </authorList>
    </citation>
    <scope>NUCLEOTIDE SEQUENCE</scope>
    <source>
        <tissue evidence="2">Leaves</tissue>
    </source>
</reference>
<dbReference type="AlphaFoldDB" id="A0A835KWT7"/>
<dbReference type="PANTHER" id="PTHR32133:SF409">
    <property type="entry name" value="F-BOX DOMAIN-CONTAINING PROTEIN"/>
    <property type="match status" value="1"/>
</dbReference>
<comment type="caution">
    <text evidence="2">The sequence shown here is derived from an EMBL/GenBank/DDBJ whole genome shotgun (WGS) entry which is preliminary data.</text>
</comment>
<name>A0A835KWT7_9POAL</name>
<evidence type="ECO:0000259" key="1">
    <source>
        <dbReference type="PROSITE" id="PS50181"/>
    </source>
</evidence>
<dbReference type="PANTHER" id="PTHR32133">
    <property type="entry name" value="OS07G0120400 PROTEIN"/>
    <property type="match status" value="1"/>
</dbReference>
<keyword evidence="3" id="KW-1185">Reference proteome</keyword>
<dbReference type="Proteomes" id="UP000636709">
    <property type="component" value="Unassembled WGS sequence"/>
</dbReference>
<accession>A0A835KWT7</accession>
<dbReference type="PROSITE" id="PS50181">
    <property type="entry name" value="FBOX"/>
    <property type="match status" value="1"/>
</dbReference>
<sequence>MSALHCSPPPADLPPDHVFQEVLLHLPPDPSFLLAASLVCKRWRRLVRNPAFLRRFRAFHRTPPVLGFFQNIWTLSCLPAQGKRIRFVPTASPAARISPPPGFLGLVLDCCHGRVLLYSYSNKELLVWDPMTGGTRYVSAPTDLVGEDVAAALLCAAAHGDHSDCHSSPFQIIFLDCKEDDECQVSACVYSSETDAWASWTAITTPSLVCSDSSTLVGNSVYWNIDFAEEDSNHILQFELCSQRLGLIELPEGVRENYMSDIHVMLAEDGGVGFAGVNYSSIHLWSRRIDSEGVAGWALLRIIDMDRLTLSGAPTEDMFLWSSVVAFDRDSDELFLQAEGGIFMINVSSMQLRKVLEASGSAIYPYASFYTRGTILQRLIILMYVFGGYMDCRTLLFF</sequence>
<dbReference type="InterPro" id="IPR056594">
    <property type="entry name" value="AT5G49610-like_b-prop"/>
</dbReference>
<evidence type="ECO:0000313" key="3">
    <source>
        <dbReference type="Proteomes" id="UP000636709"/>
    </source>
</evidence>
<proteinExistence type="predicted"/>
<dbReference type="OrthoDB" id="586649at2759"/>
<dbReference type="SMART" id="SM00256">
    <property type="entry name" value="FBOX"/>
    <property type="match status" value="1"/>
</dbReference>
<protein>
    <recommendedName>
        <fullName evidence="1">F-box domain-containing protein</fullName>
    </recommendedName>
</protein>
<dbReference type="Gene3D" id="1.20.1280.50">
    <property type="match status" value="1"/>
</dbReference>
<feature type="domain" description="F-box" evidence="1">
    <location>
        <begin position="15"/>
        <end position="56"/>
    </location>
</feature>
<evidence type="ECO:0000313" key="2">
    <source>
        <dbReference type="EMBL" id="KAF8779658.1"/>
    </source>
</evidence>
<organism evidence="2 3">
    <name type="scientific">Digitaria exilis</name>
    <dbReference type="NCBI Taxonomy" id="1010633"/>
    <lineage>
        <taxon>Eukaryota</taxon>
        <taxon>Viridiplantae</taxon>
        <taxon>Streptophyta</taxon>
        <taxon>Embryophyta</taxon>
        <taxon>Tracheophyta</taxon>
        <taxon>Spermatophyta</taxon>
        <taxon>Magnoliopsida</taxon>
        <taxon>Liliopsida</taxon>
        <taxon>Poales</taxon>
        <taxon>Poaceae</taxon>
        <taxon>PACMAD clade</taxon>
        <taxon>Panicoideae</taxon>
        <taxon>Panicodae</taxon>
        <taxon>Paniceae</taxon>
        <taxon>Anthephorinae</taxon>
        <taxon>Digitaria</taxon>
    </lineage>
</organism>
<dbReference type="Pfam" id="PF00646">
    <property type="entry name" value="F-box"/>
    <property type="match status" value="1"/>
</dbReference>
<gene>
    <name evidence="2" type="ORF">HU200_002407</name>
</gene>